<sequence length="420" mass="47445">MQVSTDNSESKLLRSKRYGGFGYYGGFGGGCDTCGGGYFGGYAPSNFYGGGCDMCGALFTNWETDEKYHWPHQPSTTQGVRYGPLINYTLDWEKIVEPPSFVWLKNILDAHKNIEENTCIRFANSSEGDHIHYYWGYGCHSLVGRNGGKQWLSLGPGCWTVSSHTSKDDIWSHSRKVNAVHETLHALGSNHEQSRQDRDTFIKINEENMIENISDAFAVIAGSPTGNPYDFGSCMHYSNGAFSKNQKPTIETLDKNYQHTIGYRLKLSFLDTKALNHRYCEHICDDTTWITPDCRNNGKNPLYAECPGEPNILLTPDTPEMEEIRWFNASKFTCYWRIQAPADHYIGVNLTKMEGFKCEQSCYSFVEIKYGNMANSGPRFCCDLPTETLFTEVVGHEVIIITHGYKPGNYSVNLSYSITK</sequence>
<dbReference type="SUPFAM" id="SSF49854">
    <property type="entry name" value="Spermadhesin, CUB domain"/>
    <property type="match status" value="1"/>
</dbReference>
<dbReference type="CDD" id="cd04280">
    <property type="entry name" value="ZnMc_astacin_like"/>
    <property type="match status" value="1"/>
</dbReference>
<dbReference type="GO" id="GO:0004222">
    <property type="term" value="F:metalloendopeptidase activity"/>
    <property type="evidence" value="ECO:0007669"/>
    <property type="project" value="UniProtKB-UniRule"/>
</dbReference>
<proteinExistence type="predicted"/>
<dbReference type="GO" id="GO:0008270">
    <property type="term" value="F:zinc ion binding"/>
    <property type="evidence" value="ECO:0007669"/>
    <property type="project" value="UniProtKB-UniRule"/>
</dbReference>
<keyword evidence="5 9" id="KW-0862">Zinc</keyword>
<dbReference type="SUPFAM" id="SSF55486">
    <property type="entry name" value="Metalloproteases ('zincins'), catalytic domain"/>
    <property type="match status" value="1"/>
</dbReference>
<keyword evidence="7" id="KW-1015">Disulfide bond</keyword>
<dbReference type="Gene3D" id="3.40.390.10">
    <property type="entry name" value="Collagenase (Catalytic Domain)"/>
    <property type="match status" value="1"/>
</dbReference>
<keyword evidence="2 9" id="KW-0645">Protease</keyword>
<evidence type="ECO:0000256" key="9">
    <source>
        <dbReference type="PROSITE-ProRule" id="PRU01211"/>
    </source>
</evidence>
<evidence type="ECO:0000313" key="14">
    <source>
        <dbReference type="WBParaSite" id="scf7180000418360.g2329"/>
    </source>
</evidence>
<dbReference type="PROSITE" id="PS51864">
    <property type="entry name" value="ASTACIN"/>
    <property type="match status" value="1"/>
</dbReference>
<dbReference type="InterPro" id="IPR034035">
    <property type="entry name" value="Astacin-like_dom"/>
</dbReference>
<dbReference type="GO" id="GO:0006508">
    <property type="term" value="P:proteolysis"/>
    <property type="evidence" value="ECO:0007669"/>
    <property type="project" value="UniProtKB-KW"/>
</dbReference>
<dbReference type="InterPro" id="IPR024079">
    <property type="entry name" value="MetalloPept_cat_dom_sf"/>
</dbReference>
<keyword evidence="1" id="KW-0245">EGF-like domain</keyword>
<name>A0A915NK25_9BILA</name>
<comment type="cofactor">
    <cofactor evidence="9 10">
        <name>Zn(2+)</name>
        <dbReference type="ChEBI" id="CHEBI:29105"/>
    </cofactor>
    <text evidence="9 10">Binds 1 zinc ion per subunit.</text>
</comment>
<keyword evidence="3 9" id="KW-0479">Metal-binding</keyword>
<dbReference type="PRINTS" id="PR00480">
    <property type="entry name" value="ASTACIN"/>
</dbReference>
<feature type="binding site" evidence="9">
    <location>
        <position position="191"/>
    </location>
    <ligand>
        <name>Zn(2+)</name>
        <dbReference type="ChEBI" id="CHEBI:29105"/>
        <note>catalytic</note>
    </ligand>
</feature>
<comment type="caution">
    <text evidence="8">Lacks conserved residue(s) required for the propagation of feature annotation.</text>
</comment>
<evidence type="ECO:0000259" key="12">
    <source>
        <dbReference type="PROSITE" id="PS51864"/>
    </source>
</evidence>
<feature type="binding site" evidence="9">
    <location>
        <position position="181"/>
    </location>
    <ligand>
        <name>Zn(2+)</name>
        <dbReference type="ChEBI" id="CHEBI:29105"/>
        <note>catalytic</note>
    </ligand>
</feature>
<feature type="domain" description="Peptidase M12A" evidence="12">
    <location>
        <begin position="61"/>
        <end position="281"/>
    </location>
</feature>
<dbReference type="EC" id="3.4.24.-" evidence="10"/>
<dbReference type="Gene3D" id="2.60.120.290">
    <property type="entry name" value="Spermadhesin, CUB domain"/>
    <property type="match status" value="1"/>
</dbReference>
<feature type="binding site" evidence="9">
    <location>
        <position position="185"/>
    </location>
    <ligand>
        <name>Zn(2+)</name>
        <dbReference type="ChEBI" id="CHEBI:29105"/>
        <note>catalytic</note>
    </ligand>
</feature>
<evidence type="ECO:0000259" key="11">
    <source>
        <dbReference type="PROSITE" id="PS01180"/>
    </source>
</evidence>
<evidence type="ECO:0000256" key="6">
    <source>
        <dbReference type="ARBA" id="ARBA00023049"/>
    </source>
</evidence>
<evidence type="ECO:0000256" key="2">
    <source>
        <dbReference type="ARBA" id="ARBA00022670"/>
    </source>
</evidence>
<reference evidence="14" key="1">
    <citation type="submission" date="2022-11" db="UniProtKB">
        <authorList>
            <consortium name="WormBaseParasite"/>
        </authorList>
    </citation>
    <scope>IDENTIFICATION</scope>
</reference>
<feature type="active site" evidence="9">
    <location>
        <position position="182"/>
    </location>
</feature>
<dbReference type="InterPro" id="IPR001506">
    <property type="entry name" value="Peptidase_M12A"/>
</dbReference>
<dbReference type="InterPro" id="IPR035914">
    <property type="entry name" value="Sperma_CUB_dom_sf"/>
</dbReference>
<evidence type="ECO:0000256" key="1">
    <source>
        <dbReference type="ARBA" id="ARBA00022536"/>
    </source>
</evidence>
<dbReference type="InterPro" id="IPR000859">
    <property type="entry name" value="CUB_dom"/>
</dbReference>
<dbReference type="PROSITE" id="PS01180">
    <property type="entry name" value="CUB"/>
    <property type="match status" value="1"/>
</dbReference>
<dbReference type="Proteomes" id="UP000887560">
    <property type="component" value="Unplaced"/>
</dbReference>
<dbReference type="SMART" id="SM00235">
    <property type="entry name" value="ZnMc"/>
    <property type="match status" value="1"/>
</dbReference>
<dbReference type="WBParaSite" id="scf7180000418360.g2329">
    <property type="protein sequence ID" value="scf7180000418360.g2329"/>
    <property type="gene ID" value="scf7180000418360.g2329"/>
</dbReference>
<evidence type="ECO:0000256" key="3">
    <source>
        <dbReference type="ARBA" id="ARBA00022723"/>
    </source>
</evidence>
<dbReference type="Pfam" id="PF01400">
    <property type="entry name" value="Astacin"/>
    <property type="match status" value="1"/>
</dbReference>
<protein>
    <recommendedName>
        <fullName evidence="10">Metalloendopeptidase</fullName>
        <ecNumber evidence="10">3.4.24.-</ecNumber>
    </recommendedName>
</protein>
<keyword evidence="6 9" id="KW-0482">Metalloprotease</keyword>
<organism evidence="13 14">
    <name type="scientific">Meloidogyne floridensis</name>
    <dbReference type="NCBI Taxonomy" id="298350"/>
    <lineage>
        <taxon>Eukaryota</taxon>
        <taxon>Metazoa</taxon>
        <taxon>Ecdysozoa</taxon>
        <taxon>Nematoda</taxon>
        <taxon>Chromadorea</taxon>
        <taxon>Rhabditida</taxon>
        <taxon>Tylenchina</taxon>
        <taxon>Tylenchomorpha</taxon>
        <taxon>Tylenchoidea</taxon>
        <taxon>Meloidogynidae</taxon>
        <taxon>Meloidogyninae</taxon>
        <taxon>Meloidogyne</taxon>
    </lineage>
</organism>
<evidence type="ECO:0000256" key="4">
    <source>
        <dbReference type="ARBA" id="ARBA00022801"/>
    </source>
</evidence>
<evidence type="ECO:0000313" key="13">
    <source>
        <dbReference type="Proteomes" id="UP000887560"/>
    </source>
</evidence>
<keyword evidence="13" id="KW-1185">Reference proteome</keyword>
<dbReference type="PANTHER" id="PTHR10127">
    <property type="entry name" value="DISCOIDIN, CUB, EGF, LAMININ , AND ZINC METALLOPROTEASE DOMAIN CONTAINING"/>
    <property type="match status" value="1"/>
</dbReference>
<evidence type="ECO:0000256" key="7">
    <source>
        <dbReference type="ARBA" id="ARBA00023157"/>
    </source>
</evidence>
<accession>A0A915NK25</accession>
<dbReference type="AlphaFoldDB" id="A0A915NK25"/>
<keyword evidence="4 9" id="KW-0378">Hydrolase</keyword>
<evidence type="ECO:0000256" key="10">
    <source>
        <dbReference type="RuleBase" id="RU361183"/>
    </source>
</evidence>
<evidence type="ECO:0000256" key="5">
    <source>
        <dbReference type="ARBA" id="ARBA00022833"/>
    </source>
</evidence>
<dbReference type="PANTHER" id="PTHR10127:SF780">
    <property type="entry name" value="METALLOENDOPEPTIDASE"/>
    <property type="match status" value="1"/>
</dbReference>
<feature type="domain" description="CUB" evidence="11">
    <location>
        <begin position="294"/>
        <end position="381"/>
    </location>
</feature>
<dbReference type="InterPro" id="IPR006026">
    <property type="entry name" value="Peptidase_Metallo"/>
</dbReference>
<evidence type="ECO:0000256" key="8">
    <source>
        <dbReference type="PROSITE-ProRule" id="PRU00059"/>
    </source>
</evidence>